<evidence type="ECO:0000259" key="4">
    <source>
        <dbReference type="Pfam" id="PF08242"/>
    </source>
</evidence>
<dbReference type="PANTHER" id="PTHR43464:SF19">
    <property type="entry name" value="UBIQUINONE BIOSYNTHESIS O-METHYLTRANSFERASE, MITOCHONDRIAL"/>
    <property type="match status" value="1"/>
</dbReference>
<organism evidence="5">
    <name type="scientific">marine metagenome</name>
    <dbReference type="NCBI Taxonomy" id="408172"/>
    <lineage>
        <taxon>unclassified sequences</taxon>
        <taxon>metagenomes</taxon>
        <taxon>ecological metagenomes</taxon>
    </lineage>
</organism>
<dbReference type="InterPro" id="IPR013217">
    <property type="entry name" value="Methyltransf_12"/>
</dbReference>
<name>A0A381XB74_9ZZZZ</name>
<accession>A0A381XB74</accession>
<dbReference type="InterPro" id="IPR029063">
    <property type="entry name" value="SAM-dependent_MTases_sf"/>
</dbReference>
<evidence type="ECO:0000256" key="3">
    <source>
        <dbReference type="ARBA" id="ARBA00022691"/>
    </source>
</evidence>
<gene>
    <name evidence="5" type="ORF">METZ01_LOCUS114605</name>
</gene>
<dbReference type="GO" id="GO:0008168">
    <property type="term" value="F:methyltransferase activity"/>
    <property type="evidence" value="ECO:0007669"/>
    <property type="project" value="UniProtKB-KW"/>
</dbReference>
<proteinExistence type="predicted"/>
<dbReference type="SUPFAM" id="SSF53335">
    <property type="entry name" value="S-adenosyl-L-methionine-dependent methyltransferases"/>
    <property type="match status" value="1"/>
</dbReference>
<keyword evidence="3" id="KW-0949">S-adenosyl-L-methionine</keyword>
<dbReference type="GO" id="GO:0032259">
    <property type="term" value="P:methylation"/>
    <property type="evidence" value="ECO:0007669"/>
    <property type="project" value="UniProtKB-KW"/>
</dbReference>
<dbReference type="AlphaFoldDB" id="A0A381XB74"/>
<keyword evidence="2" id="KW-0808">Transferase</keyword>
<dbReference type="Pfam" id="PF08242">
    <property type="entry name" value="Methyltransf_12"/>
    <property type="match status" value="1"/>
</dbReference>
<dbReference type="CDD" id="cd02440">
    <property type="entry name" value="AdoMet_MTases"/>
    <property type="match status" value="1"/>
</dbReference>
<feature type="domain" description="Methyltransferase type 12" evidence="4">
    <location>
        <begin position="46"/>
        <end position="150"/>
    </location>
</feature>
<evidence type="ECO:0000313" key="5">
    <source>
        <dbReference type="EMBL" id="SVA61751.1"/>
    </source>
</evidence>
<keyword evidence="1" id="KW-0489">Methyltransferase</keyword>
<evidence type="ECO:0000256" key="1">
    <source>
        <dbReference type="ARBA" id="ARBA00022603"/>
    </source>
</evidence>
<dbReference type="EMBL" id="UINC01014487">
    <property type="protein sequence ID" value="SVA61751.1"/>
    <property type="molecule type" value="Genomic_DNA"/>
</dbReference>
<dbReference type="Gene3D" id="3.40.50.150">
    <property type="entry name" value="Vaccinia Virus protein VP39"/>
    <property type="match status" value="1"/>
</dbReference>
<feature type="non-terminal residue" evidence="5">
    <location>
        <position position="163"/>
    </location>
</feature>
<sequence length="163" mass="17693">MNEVFDFGSNWKHYSARALTTSRVEGAREAFCELTFGIELKSRSFLDVGFGQGLTALCAADAGAAVCCLDVNPRCAEALELTSLFFPPEAKEKLNLIVGSILSSSDVRQLREKSGSGYDVVHSWGVLHHTGDLQQAFANCADLVKPGGQLIVAIYNRHWSSPL</sequence>
<protein>
    <recommendedName>
        <fullName evidence="4">Methyltransferase type 12 domain-containing protein</fullName>
    </recommendedName>
</protein>
<evidence type="ECO:0000256" key="2">
    <source>
        <dbReference type="ARBA" id="ARBA00022679"/>
    </source>
</evidence>
<reference evidence="5" key="1">
    <citation type="submission" date="2018-05" db="EMBL/GenBank/DDBJ databases">
        <authorList>
            <person name="Lanie J.A."/>
            <person name="Ng W.-L."/>
            <person name="Kazmierczak K.M."/>
            <person name="Andrzejewski T.M."/>
            <person name="Davidsen T.M."/>
            <person name="Wayne K.J."/>
            <person name="Tettelin H."/>
            <person name="Glass J.I."/>
            <person name="Rusch D."/>
            <person name="Podicherti R."/>
            <person name="Tsui H.-C.T."/>
            <person name="Winkler M.E."/>
        </authorList>
    </citation>
    <scope>NUCLEOTIDE SEQUENCE</scope>
</reference>
<dbReference type="PANTHER" id="PTHR43464">
    <property type="entry name" value="METHYLTRANSFERASE"/>
    <property type="match status" value="1"/>
</dbReference>